<evidence type="ECO:0000256" key="2">
    <source>
        <dbReference type="ARBA" id="ARBA00022485"/>
    </source>
</evidence>
<evidence type="ECO:0000313" key="11">
    <source>
        <dbReference type="Proteomes" id="UP000051927"/>
    </source>
</evidence>
<feature type="domain" description="4Fe-4S ferredoxin-type" evidence="9">
    <location>
        <begin position="96"/>
        <end position="125"/>
    </location>
</feature>
<feature type="region of interest" description="Disordered" evidence="8">
    <location>
        <begin position="416"/>
        <end position="437"/>
    </location>
</feature>
<accession>A0ABR5PYP2</accession>
<evidence type="ECO:0000256" key="7">
    <source>
        <dbReference type="ARBA" id="ARBA00023014"/>
    </source>
</evidence>
<evidence type="ECO:0000256" key="8">
    <source>
        <dbReference type="SAM" id="MobiDB-lite"/>
    </source>
</evidence>
<sequence>MSEKRVGGEGRMAEKHDFLDDLIDIQSDWQALSNPLDALMGSLGGNDAENKPYDPADYKEQPWANPNRCLQCASGSAEVCRRCQEVCPVDAIDIHNQTVSIAEHCIQCGLCDSVCPTEVFNTRRHTPRKLYDQVARAASAYNKAYITCTRALGRKPLGNEICLPCVGAISRDTWFAILTDFDNVSVYLPFGVCDKCRTTTGEKTYCDHIASAETWTGASVGFESDEAALDHDLTRAYKRSQFLSSSVNAAERLVMRSTPLLAGAQAVANRINTHARALDKLQNQLDESIGIRTTNNRQAMLTQNRRLMMGALQHDEGLADFVKLEAPMWDSTRCTLCGECEKTCTMHAIDIDERGNLMIRQQFCTNCEACVRVCPEAGALVMQPMDITQLVVHDRQAEEAERMRIRARERAQRMLETGKKQLGDLVESLEETPKDKD</sequence>
<dbReference type="PROSITE" id="PS00198">
    <property type="entry name" value="4FE4S_FER_1"/>
    <property type="match status" value="2"/>
</dbReference>
<dbReference type="SUPFAM" id="SSF46548">
    <property type="entry name" value="alpha-helical ferredoxin"/>
    <property type="match status" value="1"/>
</dbReference>
<name>A0ABR5PYP2_9ACTN</name>
<organism evidence="10 11">
    <name type="scientific">Lancefieldella rimae</name>
    <dbReference type="NCBI Taxonomy" id="1383"/>
    <lineage>
        <taxon>Bacteria</taxon>
        <taxon>Bacillati</taxon>
        <taxon>Actinomycetota</taxon>
        <taxon>Coriobacteriia</taxon>
        <taxon>Coriobacteriales</taxon>
        <taxon>Atopobiaceae</taxon>
        <taxon>Lancefieldella</taxon>
    </lineage>
</organism>
<dbReference type="EMBL" id="JQCP01000004">
    <property type="protein sequence ID" value="KRO01586.1"/>
    <property type="molecule type" value="Genomic_DNA"/>
</dbReference>
<keyword evidence="3" id="KW-0479">Metal-binding</keyword>
<evidence type="ECO:0000256" key="5">
    <source>
        <dbReference type="ARBA" id="ARBA00022982"/>
    </source>
</evidence>
<dbReference type="Pfam" id="PF12838">
    <property type="entry name" value="Fer4_7"/>
    <property type="match status" value="1"/>
</dbReference>
<dbReference type="PANTHER" id="PTHR43687:SF6">
    <property type="entry name" value="L-ASPARTATE SEMIALDEHYDE SULFURTRANSFERASE IRON-SULFUR SUBUNIT"/>
    <property type="match status" value="1"/>
</dbReference>
<evidence type="ECO:0000256" key="4">
    <source>
        <dbReference type="ARBA" id="ARBA00022737"/>
    </source>
</evidence>
<keyword evidence="11" id="KW-1185">Reference proteome</keyword>
<dbReference type="InterPro" id="IPR057431">
    <property type="entry name" value="LdpA_Fe-S-bd"/>
</dbReference>
<feature type="domain" description="4Fe-4S ferredoxin-type" evidence="9">
    <location>
        <begin position="325"/>
        <end position="354"/>
    </location>
</feature>
<keyword evidence="6" id="KW-0408">Iron</keyword>
<keyword evidence="4" id="KW-0677">Repeat</keyword>
<keyword evidence="7" id="KW-0411">Iron-sulfur</keyword>
<comment type="caution">
    <text evidence="10">The sequence shown here is derived from an EMBL/GenBank/DDBJ whole genome shotgun (WGS) entry which is preliminary data.</text>
</comment>
<gene>
    <name evidence="10" type="ORF">IV60_GL001458</name>
</gene>
<dbReference type="InterPro" id="IPR017896">
    <property type="entry name" value="4Fe4S_Fe-S-bd"/>
</dbReference>
<protein>
    <submittedName>
        <fullName evidence="10">Ferredoxin</fullName>
    </submittedName>
</protein>
<dbReference type="SUPFAM" id="SSF54862">
    <property type="entry name" value="4Fe-4S ferredoxins"/>
    <property type="match status" value="2"/>
</dbReference>
<proteinExistence type="predicted"/>
<dbReference type="Proteomes" id="UP000051927">
    <property type="component" value="Unassembled WGS sequence"/>
</dbReference>
<keyword evidence="1" id="KW-0813">Transport</keyword>
<feature type="domain" description="4Fe-4S ferredoxin-type" evidence="9">
    <location>
        <begin position="355"/>
        <end position="385"/>
    </location>
</feature>
<dbReference type="Gene3D" id="3.30.70.20">
    <property type="match status" value="2"/>
</dbReference>
<evidence type="ECO:0000259" key="9">
    <source>
        <dbReference type="PROSITE" id="PS51379"/>
    </source>
</evidence>
<evidence type="ECO:0000256" key="6">
    <source>
        <dbReference type="ARBA" id="ARBA00023004"/>
    </source>
</evidence>
<evidence type="ECO:0000313" key="10">
    <source>
        <dbReference type="EMBL" id="KRO01586.1"/>
    </source>
</evidence>
<keyword evidence="5" id="KW-0249">Electron transport</keyword>
<dbReference type="InterPro" id="IPR017900">
    <property type="entry name" value="4Fe4S_Fe_S_CS"/>
</dbReference>
<dbReference type="Pfam" id="PF25160">
    <property type="entry name" value="LdpA_Fe-S-bd"/>
    <property type="match status" value="1"/>
</dbReference>
<keyword evidence="2" id="KW-0004">4Fe-4S</keyword>
<reference evidence="10 11" key="1">
    <citation type="journal article" date="2015" name="Genome Announc.">
        <title>Expanding the biotechnology potential of lactobacilli through comparative genomics of 213 strains and associated genera.</title>
        <authorList>
            <person name="Sun Z."/>
            <person name="Harris H.M."/>
            <person name="McCann A."/>
            <person name="Guo C."/>
            <person name="Argimon S."/>
            <person name="Zhang W."/>
            <person name="Yang X."/>
            <person name="Jeffery I.B."/>
            <person name="Cooney J.C."/>
            <person name="Kagawa T.F."/>
            <person name="Liu W."/>
            <person name="Song Y."/>
            <person name="Salvetti E."/>
            <person name="Wrobel A."/>
            <person name="Rasinkangas P."/>
            <person name="Parkhill J."/>
            <person name="Rea M.C."/>
            <person name="O'Sullivan O."/>
            <person name="Ritari J."/>
            <person name="Douillard F.P."/>
            <person name="Paul Ross R."/>
            <person name="Yang R."/>
            <person name="Briner A.E."/>
            <person name="Felis G.E."/>
            <person name="de Vos W.M."/>
            <person name="Barrangou R."/>
            <person name="Klaenhammer T.R."/>
            <person name="Caufield P.W."/>
            <person name="Cui Y."/>
            <person name="Zhang H."/>
            <person name="O'Toole P.W."/>
        </authorList>
    </citation>
    <scope>NUCLEOTIDE SEQUENCE [LARGE SCALE GENOMIC DNA]</scope>
    <source>
        <strain evidence="10 11">DSM 7090</strain>
    </source>
</reference>
<dbReference type="PROSITE" id="PS51379">
    <property type="entry name" value="4FE4S_FER_2"/>
    <property type="match status" value="3"/>
</dbReference>
<dbReference type="PANTHER" id="PTHR43687">
    <property type="entry name" value="ADENYLYLSULFATE REDUCTASE, BETA SUBUNIT"/>
    <property type="match status" value="1"/>
</dbReference>
<evidence type="ECO:0000256" key="1">
    <source>
        <dbReference type="ARBA" id="ARBA00022448"/>
    </source>
</evidence>
<evidence type="ECO:0000256" key="3">
    <source>
        <dbReference type="ARBA" id="ARBA00022723"/>
    </source>
</evidence>
<dbReference type="InterPro" id="IPR050572">
    <property type="entry name" value="Fe-S_Ferredoxin"/>
</dbReference>